<protein>
    <recommendedName>
        <fullName evidence="3">F-box domain-containing protein</fullName>
    </recommendedName>
</protein>
<comment type="caution">
    <text evidence="1">The sequence shown here is derived from an EMBL/GenBank/DDBJ whole genome shotgun (WGS) entry which is preliminary data.</text>
</comment>
<sequence length="687" mass="76639">MNAVGGHDDKLPSALLLIFLLDVLLRSFTGRQVWGLGATILELRSAVHYWTTTLVFRPQQLSPVHTLFTMDRYFTLPTKTTLATPPVFNADLAASGTSSPHNTFPPRSRPEQHPRHLSLYHRQLATRLPPAEAAFFDALGHLELDIVDFDDMENVVHMILPELARLISSSLYTDLRVSGILPLQAPVVGDGGLRHVHGFSPSALRSSRDCLASTHRCRSQPWVELQGEAWKEALHGNFAEGRANNEEEPEDLDLGQTKFGAACSRTYRYQTRAALSVTSLPKEVLHRIAGFVPSRFDSDPSSWMDNIHRLRAVCRIWREVVLTDPTFFSKILVHSKKRPDCIRDWLDASGTTDLTMFFALGCDGEDAMEDYVAMRDLSNILAPCMHRCQKIYYHAHTPMGTNLLFGMLKKLDAEIVPVLHLVAEDDLTIHFPQIFISASTRVQHVVAQRCALGILPPSLTSLQLSDVSPDFDLTGTQIRDALSAAPALKHLLVHDVSVYDDDAPRLVLPALTSFSFRSSSPAEADFLRIIDLPELLHLVLHVEDHEVFETVSKSLNHGSKAVKVELTITSGCLHCMRSFFRAMPELRWLHITGSDDHVETVIGALVLSSPDVFRSVRRMEFGNQLDKELVVGLCRALASRSSSVGVISRASNVVEGHVDLQRICMQDGDIVEKYQRVVHGGTWDDEK</sequence>
<dbReference type="Proteomes" id="UP001362999">
    <property type="component" value="Unassembled WGS sequence"/>
</dbReference>
<dbReference type="EMBL" id="JAWWNJ010000058">
    <property type="protein sequence ID" value="KAK7013981.1"/>
    <property type="molecule type" value="Genomic_DNA"/>
</dbReference>
<reference evidence="1 2" key="1">
    <citation type="journal article" date="2024" name="J Genomics">
        <title>Draft genome sequencing and assembly of Favolaschia claudopus CIRM-BRFM 2984 isolated from oak limbs.</title>
        <authorList>
            <person name="Navarro D."/>
            <person name="Drula E."/>
            <person name="Chaduli D."/>
            <person name="Cazenave R."/>
            <person name="Ahrendt S."/>
            <person name="Wang J."/>
            <person name="Lipzen A."/>
            <person name="Daum C."/>
            <person name="Barry K."/>
            <person name="Grigoriev I.V."/>
            <person name="Favel A."/>
            <person name="Rosso M.N."/>
            <person name="Martin F."/>
        </authorList>
    </citation>
    <scope>NUCLEOTIDE SEQUENCE [LARGE SCALE GENOMIC DNA]</scope>
    <source>
        <strain evidence="1 2">CIRM-BRFM 2984</strain>
    </source>
</reference>
<evidence type="ECO:0008006" key="3">
    <source>
        <dbReference type="Google" id="ProtNLM"/>
    </source>
</evidence>
<name>A0AAW0AM50_9AGAR</name>
<evidence type="ECO:0000313" key="2">
    <source>
        <dbReference type="Proteomes" id="UP001362999"/>
    </source>
</evidence>
<proteinExistence type="predicted"/>
<keyword evidence="2" id="KW-1185">Reference proteome</keyword>
<dbReference type="Gene3D" id="1.20.1280.50">
    <property type="match status" value="1"/>
</dbReference>
<accession>A0AAW0AM50</accession>
<gene>
    <name evidence="1" type="ORF">R3P38DRAFT_2788233</name>
</gene>
<organism evidence="1 2">
    <name type="scientific">Favolaschia claudopus</name>
    <dbReference type="NCBI Taxonomy" id="2862362"/>
    <lineage>
        <taxon>Eukaryota</taxon>
        <taxon>Fungi</taxon>
        <taxon>Dikarya</taxon>
        <taxon>Basidiomycota</taxon>
        <taxon>Agaricomycotina</taxon>
        <taxon>Agaricomycetes</taxon>
        <taxon>Agaricomycetidae</taxon>
        <taxon>Agaricales</taxon>
        <taxon>Marasmiineae</taxon>
        <taxon>Mycenaceae</taxon>
        <taxon>Favolaschia</taxon>
    </lineage>
</organism>
<evidence type="ECO:0000313" key="1">
    <source>
        <dbReference type="EMBL" id="KAK7013981.1"/>
    </source>
</evidence>
<dbReference type="AlphaFoldDB" id="A0AAW0AM50"/>